<keyword evidence="1" id="KW-1133">Transmembrane helix</keyword>
<accession>A1BJ67</accession>
<sequence length="75" mass="8171">MAKANKPGNNSKPKVKIGFFNLLLILAGADLILLLAPNVGILNSLFYIGDLISWPALIAGSALLVFGFRELYRKR</sequence>
<dbReference type="RefSeq" id="WP_011746226.1">
    <property type="nucleotide sequence ID" value="NC_008639.1"/>
</dbReference>
<evidence type="ECO:0008006" key="4">
    <source>
        <dbReference type="Google" id="ProtNLM"/>
    </source>
</evidence>
<dbReference type="HOGENOM" id="CLU_193577_0_0_10"/>
<proteinExistence type="predicted"/>
<dbReference type="OrthoDB" id="598465at2"/>
<dbReference type="KEGG" id="cph:Cpha266_2456"/>
<protein>
    <recommendedName>
        <fullName evidence="4">DUF5668 domain-containing protein</fullName>
    </recommendedName>
</protein>
<dbReference type="STRING" id="290317.Cpha266_2456"/>
<keyword evidence="1" id="KW-0812">Transmembrane</keyword>
<keyword evidence="1" id="KW-0472">Membrane</keyword>
<keyword evidence="3" id="KW-1185">Reference proteome</keyword>
<gene>
    <name evidence="2" type="ordered locus">Cpha266_2456</name>
</gene>
<evidence type="ECO:0000313" key="3">
    <source>
        <dbReference type="Proteomes" id="UP000008701"/>
    </source>
</evidence>
<dbReference type="AlphaFoldDB" id="A1BJ67"/>
<feature type="transmembrane region" description="Helical" evidence="1">
    <location>
        <begin position="20"/>
        <end position="39"/>
    </location>
</feature>
<evidence type="ECO:0000313" key="2">
    <source>
        <dbReference type="EMBL" id="ABL66444.1"/>
    </source>
</evidence>
<dbReference type="EMBL" id="CP000492">
    <property type="protein sequence ID" value="ABL66444.1"/>
    <property type="molecule type" value="Genomic_DNA"/>
</dbReference>
<name>A1BJ67_CHLPD</name>
<feature type="transmembrane region" description="Helical" evidence="1">
    <location>
        <begin position="45"/>
        <end position="68"/>
    </location>
</feature>
<reference evidence="2 3" key="1">
    <citation type="submission" date="2006-12" db="EMBL/GenBank/DDBJ databases">
        <title>Complete sequence of Chlorobium phaeobacteroides DSM 266.</title>
        <authorList>
            <consortium name="US DOE Joint Genome Institute"/>
            <person name="Copeland A."/>
            <person name="Lucas S."/>
            <person name="Lapidus A."/>
            <person name="Barry K."/>
            <person name="Detter J.C."/>
            <person name="Glavina del Rio T."/>
            <person name="Hammon N."/>
            <person name="Israni S."/>
            <person name="Pitluck S."/>
            <person name="Goltsman E."/>
            <person name="Schmutz J."/>
            <person name="Larimer F."/>
            <person name="Land M."/>
            <person name="Hauser L."/>
            <person name="Mikhailova N."/>
            <person name="Li T."/>
            <person name="Overmann J."/>
            <person name="Bryant D.A."/>
            <person name="Richardson P."/>
        </authorList>
    </citation>
    <scope>NUCLEOTIDE SEQUENCE [LARGE SCALE GENOMIC DNA]</scope>
    <source>
        <strain evidence="2 3">DSM 266</strain>
    </source>
</reference>
<evidence type="ECO:0000256" key="1">
    <source>
        <dbReference type="SAM" id="Phobius"/>
    </source>
</evidence>
<dbReference type="Proteomes" id="UP000008701">
    <property type="component" value="Chromosome"/>
</dbReference>
<organism evidence="2 3">
    <name type="scientific">Chlorobium phaeobacteroides (strain DSM 266 / SMG 266 / 2430)</name>
    <dbReference type="NCBI Taxonomy" id="290317"/>
    <lineage>
        <taxon>Bacteria</taxon>
        <taxon>Pseudomonadati</taxon>
        <taxon>Chlorobiota</taxon>
        <taxon>Chlorobiia</taxon>
        <taxon>Chlorobiales</taxon>
        <taxon>Chlorobiaceae</taxon>
        <taxon>Chlorobium/Pelodictyon group</taxon>
        <taxon>Chlorobium</taxon>
    </lineage>
</organism>